<keyword evidence="3" id="KW-1185">Reference proteome</keyword>
<reference evidence="2 3" key="1">
    <citation type="submission" date="2020-08" db="EMBL/GenBank/DDBJ databases">
        <title>Genomic Encyclopedia of Type Strains, Phase IV (KMG-IV): sequencing the most valuable type-strain genomes for metagenomic binning, comparative biology and taxonomic classification.</title>
        <authorList>
            <person name="Goeker M."/>
        </authorList>
    </citation>
    <scope>NUCLEOTIDE SEQUENCE [LARGE SCALE GENOMIC DNA]</scope>
    <source>
        <strain evidence="2 3">DSM 17976</strain>
    </source>
</reference>
<protein>
    <recommendedName>
        <fullName evidence="1">Phospholipase C/D domain-containing protein</fullName>
    </recommendedName>
</protein>
<gene>
    <name evidence="2" type="ORF">FHS57_004722</name>
</gene>
<comment type="caution">
    <text evidence="2">The sequence shown here is derived from an EMBL/GenBank/DDBJ whole genome shotgun (WGS) entry which is preliminary data.</text>
</comment>
<dbReference type="EMBL" id="JACIBY010000012">
    <property type="protein sequence ID" value="MBB3840702.1"/>
    <property type="molecule type" value="Genomic_DNA"/>
</dbReference>
<dbReference type="AlphaFoldDB" id="A0A7W5ZSF8"/>
<dbReference type="InterPro" id="IPR029002">
    <property type="entry name" value="PLPC/GPLD1"/>
</dbReference>
<dbReference type="Proteomes" id="UP000541352">
    <property type="component" value="Unassembled WGS sequence"/>
</dbReference>
<proteinExistence type="predicted"/>
<accession>A0A7W5ZSF8</accession>
<evidence type="ECO:0000313" key="2">
    <source>
        <dbReference type="EMBL" id="MBB3840702.1"/>
    </source>
</evidence>
<feature type="domain" description="Phospholipase C/D" evidence="1">
    <location>
        <begin position="164"/>
        <end position="302"/>
    </location>
</feature>
<dbReference type="Pfam" id="PF00882">
    <property type="entry name" value="Zn_dep_PLPC"/>
    <property type="match status" value="1"/>
</dbReference>
<organism evidence="2 3">
    <name type="scientific">Runella defluvii</name>
    <dbReference type="NCBI Taxonomy" id="370973"/>
    <lineage>
        <taxon>Bacteria</taxon>
        <taxon>Pseudomonadati</taxon>
        <taxon>Bacteroidota</taxon>
        <taxon>Cytophagia</taxon>
        <taxon>Cytophagales</taxon>
        <taxon>Spirosomataceae</taxon>
        <taxon>Runella</taxon>
    </lineage>
</organism>
<evidence type="ECO:0000313" key="3">
    <source>
        <dbReference type="Proteomes" id="UP000541352"/>
    </source>
</evidence>
<name>A0A7W5ZSF8_9BACT</name>
<dbReference type="RefSeq" id="WP_183977845.1">
    <property type="nucleotide sequence ID" value="NZ_JACIBY010000012.1"/>
</dbReference>
<evidence type="ECO:0000259" key="1">
    <source>
        <dbReference type="Pfam" id="PF00882"/>
    </source>
</evidence>
<sequence>MPGPAVHHLVSDEVAKRIDALHLTPDAAKLLADFAPYLHFGAQGPDPLFFNTKDLSPELRTLVRLYFDAVDFMEEFKKEILKIIPPELIEAVETLEAVWDNVAARSSTITEIQQLLGESQALLGLLQSTLQQAAIKYLTDTVNVFNQLKHPIQDVGQPHDSWWWFDTLHYRRTGQFAQTLLKNATPGTAEHAYAIGYLTHFAADTVGHPFVNIMSGGPYRTHAQRHKFVENHQDTYAFKEMRSGEEFVESNLWKDYVMGSETKLPDGVRNLILKSIKEVYFKNNDSQYGAEMTEEDLDDVYRMWLKWFKNTTQSGELPPPVPYSFTAEIAEVWETFTDNVGDIGDMVSGAAPGDFSLASILEFLAALVLGGALLAAALIDFLAGAITTLGAAPIRFLISLAYESLYHAFMNFYQGVVLNGLAFPTKAQLGHYLSKHTVASYLPDNMGQTANSLLAMYPTRFFEVEGLEQDCHLVYPVPALAKLEPDATTGAPSSYYKATNLHYIQGQIKFEKEIYKELKEFRDKIAPTDTPSDIQIRFDRMERKVVGDTLGNAIDFSVFLYREFLSGEKIPDFNLDGDRGVGYLCWRKVKDDTALNDPAAPTVAVLPSETVKHVQTDIISPNSSTIL</sequence>